<keyword evidence="11" id="KW-0472">Membrane</keyword>
<evidence type="ECO:0000256" key="5">
    <source>
        <dbReference type="ARBA" id="ARBA00018677"/>
    </source>
</evidence>
<evidence type="ECO:0000256" key="2">
    <source>
        <dbReference type="ARBA" id="ARBA00004569"/>
    </source>
</evidence>
<evidence type="ECO:0000256" key="7">
    <source>
        <dbReference type="ARBA" id="ARBA00022660"/>
    </source>
</evidence>
<evidence type="ECO:0000256" key="12">
    <source>
        <dbReference type="ARBA" id="ARBA00023157"/>
    </source>
</evidence>
<dbReference type="GO" id="GO:0005758">
    <property type="term" value="C:mitochondrial intermembrane space"/>
    <property type="evidence" value="ECO:0007669"/>
    <property type="project" value="UniProtKB-SubCell"/>
</dbReference>
<keyword evidence="13" id="KW-0175">Coiled coil</keyword>
<dbReference type="RefSeq" id="XP_018020372.1">
    <property type="nucleotide sequence ID" value="XM_018164883.2"/>
</dbReference>
<evidence type="ECO:0000313" key="15">
    <source>
        <dbReference type="Proteomes" id="UP000694843"/>
    </source>
</evidence>
<dbReference type="OMA" id="FVYQCAH"/>
<dbReference type="PANTHER" id="PTHR20900">
    <property type="entry name" value="NADH:UBIQUINONE OXIDOREDUCTASE B18-LIKE SUBUNIT"/>
    <property type="match status" value="1"/>
</dbReference>
<evidence type="ECO:0000256" key="4">
    <source>
        <dbReference type="ARBA" id="ARBA00008006"/>
    </source>
</evidence>
<evidence type="ECO:0000313" key="16">
    <source>
        <dbReference type="RefSeq" id="XP_018020372.1"/>
    </source>
</evidence>
<keyword evidence="12" id="KW-1015">Disulfide bond</keyword>
<comment type="function">
    <text evidence="1">Accessory subunit of the mitochondrial membrane respiratory chain NADH dehydrogenase (Complex I), that is believed not to be involved in catalysis. Complex I functions in the transfer of electrons from NADH to the respiratory chain. The immediate electron acceptor for the enzyme is believed to be ubiquinone.</text>
</comment>
<dbReference type="EMBL" id="JQDR03009135">
    <property type="protein sequence ID" value="KAA0196124.1"/>
    <property type="molecule type" value="Genomic_DNA"/>
</dbReference>
<keyword evidence="10" id="KW-0496">Mitochondrion</keyword>
<dbReference type="PANTHER" id="PTHR20900:SF0">
    <property type="entry name" value="NADH DEHYDROGENASE [UBIQUINONE] 1 BETA SUBCOMPLEX SUBUNIT 7"/>
    <property type="match status" value="1"/>
</dbReference>
<dbReference type="RefSeq" id="XP_047737880.1">
    <property type="nucleotide sequence ID" value="XM_047881924.1"/>
</dbReference>
<evidence type="ECO:0000256" key="13">
    <source>
        <dbReference type="SAM" id="Coils"/>
    </source>
</evidence>
<proteinExistence type="inferred from homology"/>
<dbReference type="OrthoDB" id="268414at2759"/>
<name>A0A6A0H3J4_HYAAZ</name>
<evidence type="ECO:0000256" key="1">
    <source>
        <dbReference type="ARBA" id="ARBA00003195"/>
    </source>
</evidence>
<dbReference type="AlphaFoldDB" id="A0A6A0H3J4"/>
<evidence type="ECO:0000256" key="10">
    <source>
        <dbReference type="ARBA" id="ARBA00023128"/>
    </source>
</evidence>
<dbReference type="PROSITE" id="PS51808">
    <property type="entry name" value="CHCH"/>
    <property type="match status" value="1"/>
</dbReference>
<dbReference type="CTD" id="32434"/>
<evidence type="ECO:0000256" key="8">
    <source>
        <dbReference type="ARBA" id="ARBA00022792"/>
    </source>
</evidence>
<sequence length="126" mass="15102">MGGLNSTYKGPLPDTEGPILFDPMLGFPEGRKVRKMHVTEDEMASAMIEQEYRNYCTHKLIDLHSCFQKNFPMNWRCHHEKHEYLNCSYEDQILRFKEYERERRLLDRQAKKEARAKRLAAEELHE</sequence>
<dbReference type="GO" id="GO:0005743">
    <property type="term" value="C:mitochondrial inner membrane"/>
    <property type="evidence" value="ECO:0007669"/>
    <property type="project" value="UniProtKB-SubCell"/>
</dbReference>
<keyword evidence="6" id="KW-0813">Transport</keyword>
<dbReference type="Proteomes" id="UP000711488">
    <property type="component" value="Unassembled WGS sequence"/>
</dbReference>
<keyword evidence="8" id="KW-0999">Mitochondrion inner membrane</keyword>
<keyword evidence="15" id="KW-1185">Reference proteome</keyword>
<protein>
    <recommendedName>
        <fullName evidence="5">NADH dehydrogenase [ubiquinone] 1 beta subcomplex subunit 7</fullName>
    </recommendedName>
</protein>
<keyword evidence="9" id="KW-0249">Electron transport</keyword>
<reference evidence="14" key="1">
    <citation type="submission" date="2014-08" db="EMBL/GenBank/DDBJ databases">
        <authorList>
            <person name="Murali S."/>
            <person name="Richards S."/>
            <person name="Bandaranaike D."/>
            <person name="Bellair M."/>
            <person name="Blankenburg K."/>
            <person name="Chao H."/>
            <person name="Dinh H."/>
            <person name="Doddapaneni H."/>
            <person name="Dugan-Rocha S."/>
            <person name="Elkadiri S."/>
            <person name="Gnanaolivu R."/>
            <person name="Hughes D."/>
            <person name="Lee S."/>
            <person name="Li M."/>
            <person name="Ming W."/>
            <person name="Munidasa M."/>
            <person name="Muniz J."/>
            <person name="Nguyen L."/>
            <person name="Osuji N."/>
            <person name="Pu L.-L."/>
            <person name="Puazo M."/>
            <person name="Skinner E."/>
            <person name="Qu C."/>
            <person name="Quiroz J."/>
            <person name="Raj R."/>
            <person name="Weissenberger G."/>
            <person name="Xin Y."/>
            <person name="Zou X."/>
            <person name="Han Y."/>
            <person name="Worley K."/>
            <person name="Muzny D."/>
            <person name="Gibbs R."/>
        </authorList>
    </citation>
    <scope>NUCLEOTIDE SEQUENCE</scope>
    <source>
        <strain evidence="14">HAZT.00-mixed</strain>
        <tissue evidence="14">Whole organism</tissue>
    </source>
</reference>
<evidence type="ECO:0000313" key="14">
    <source>
        <dbReference type="EMBL" id="KAA0196124.1"/>
    </source>
</evidence>
<dbReference type="Proteomes" id="UP000694843">
    <property type="component" value="Unplaced"/>
</dbReference>
<dbReference type="InterPro" id="IPR008698">
    <property type="entry name" value="NDUB7"/>
</dbReference>
<comment type="subcellular location">
    <subcellularLocation>
        <location evidence="3">Mitochondrion inner membrane</location>
        <topology evidence="3">Peripheral membrane protein</topology>
    </subcellularLocation>
    <subcellularLocation>
        <location evidence="2">Mitochondrion intermembrane space</location>
    </subcellularLocation>
</comment>
<reference evidence="14" key="3">
    <citation type="submission" date="2019-06" db="EMBL/GenBank/DDBJ databases">
        <authorList>
            <person name="Poynton C."/>
            <person name="Hasenbein S."/>
            <person name="Benoit J.B."/>
            <person name="Sepulveda M.S."/>
            <person name="Poelchau M.F."/>
            <person name="Murali S.C."/>
            <person name="Chen S."/>
            <person name="Glastad K.M."/>
            <person name="Werren J.H."/>
            <person name="Vineis J.H."/>
            <person name="Bowen J.L."/>
            <person name="Friedrich M."/>
            <person name="Jones J."/>
            <person name="Robertson H.M."/>
            <person name="Feyereisen R."/>
            <person name="Mechler-Hickson A."/>
            <person name="Mathers N."/>
            <person name="Lee C.E."/>
            <person name="Colbourne J.K."/>
            <person name="Biales A."/>
            <person name="Johnston J.S."/>
            <person name="Wellborn G.A."/>
            <person name="Rosendale A.J."/>
            <person name="Cridge A.G."/>
            <person name="Munoz-Torres M.C."/>
            <person name="Bain P.A."/>
            <person name="Manny A.R."/>
            <person name="Major K.M."/>
            <person name="Lambert F.N."/>
            <person name="Vulpe C.D."/>
            <person name="Tuck P."/>
            <person name="Blalock B.J."/>
            <person name="Lin Y.-Y."/>
            <person name="Smith M.E."/>
            <person name="Ochoa-Acuna H."/>
            <person name="Chen M.-J.M."/>
            <person name="Childers C.P."/>
            <person name="Qu J."/>
            <person name="Dugan S."/>
            <person name="Lee S.L."/>
            <person name="Chao H."/>
            <person name="Dinh H."/>
            <person name="Han Y."/>
            <person name="Doddapaneni H."/>
            <person name="Worley K.C."/>
            <person name="Muzny D.M."/>
            <person name="Gibbs R.A."/>
            <person name="Richards S."/>
        </authorList>
    </citation>
    <scope>NUCLEOTIDE SEQUENCE</scope>
    <source>
        <strain evidence="14">HAZT.00-mixed</strain>
        <tissue evidence="14">Whole organism</tissue>
    </source>
</reference>
<reference evidence="16 17" key="4">
    <citation type="submission" date="2025-04" db="UniProtKB">
        <authorList>
            <consortium name="RefSeq"/>
        </authorList>
    </citation>
    <scope>IDENTIFICATION</scope>
    <source>
        <tissue evidence="16 17">Whole organism</tissue>
    </source>
</reference>
<accession>A0A6A0H3J4</accession>
<feature type="coiled-coil region" evidence="13">
    <location>
        <begin position="89"/>
        <end position="116"/>
    </location>
</feature>
<comment type="similarity">
    <text evidence="4">Belongs to the complex I NDUFB7 subunit family.</text>
</comment>
<organism evidence="14">
    <name type="scientific">Hyalella azteca</name>
    <name type="common">Amphipod</name>
    <dbReference type="NCBI Taxonomy" id="294128"/>
    <lineage>
        <taxon>Eukaryota</taxon>
        <taxon>Metazoa</taxon>
        <taxon>Ecdysozoa</taxon>
        <taxon>Arthropoda</taxon>
        <taxon>Crustacea</taxon>
        <taxon>Multicrustacea</taxon>
        <taxon>Malacostraca</taxon>
        <taxon>Eumalacostraca</taxon>
        <taxon>Peracarida</taxon>
        <taxon>Amphipoda</taxon>
        <taxon>Senticaudata</taxon>
        <taxon>Talitrida</taxon>
        <taxon>Talitroidea</taxon>
        <taxon>Hyalellidae</taxon>
        <taxon>Hyalella</taxon>
    </lineage>
</organism>
<keyword evidence="7" id="KW-0679">Respiratory chain</keyword>
<reference evidence="14" key="2">
    <citation type="journal article" date="2018" name="Environ. Sci. Technol.">
        <title>The Toxicogenome of Hyalella azteca: A Model for Sediment Ecotoxicology and Evolutionary Toxicology.</title>
        <authorList>
            <person name="Poynton H.C."/>
            <person name="Hasenbein S."/>
            <person name="Benoit J.B."/>
            <person name="Sepulveda M.S."/>
            <person name="Poelchau M.F."/>
            <person name="Hughes D.S.T."/>
            <person name="Murali S.C."/>
            <person name="Chen S."/>
            <person name="Glastad K.M."/>
            <person name="Goodisman M.A.D."/>
            <person name="Werren J.H."/>
            <person name="Vineis J.H."/>
            <person name="Bowen J.L."/>
            <person name="Friedrich M."/>
            <person name="Jones J."/>
            <person name="Robertson H.M."/>
            <person name="Feyereisen R."/>
            <person name="Mechler-Hickson A."/>
            <person name="Mathers N."/>
            <person name="Lee C.E."/>
            <person name="Colbourne J.K."/>
            <person name="Biales A."/>
            <person name="Johnston J.S."/>
            <person name="Wellborn G.A."/>
            <person name="Rosendale A.J."/>
            <person name="Cridge A.G."/>
            <person name="Munoz-Torres M.C."/>
            <person name="Bain P.A."/>
            <person name="Manny A.R."/>
            <person name="Major K.M."/>
            <person name="Lambert F.N."/>
            <person name="Vulpe C.D."/>
            <person name="Tuck P."/>
            <person name="Blalock B.J."/>
            <person name="Lin Y.Y."/>
            <person name="Smith M.E."/>
            <person name="Ochoa-Acuna H."/>
            <person name="Chen M.M."/>
            <person name="Childers C.P."/>
            <person name="Qu J."/>
            <person name="Dugan S."/>
            <person name="Lee S.L."/>
            <person name="Chao H."/>
            <person name="Dinh H."/>
            <person name="Han Y."/>
            <person name="Doddapaneni H."/>
            <person name="Worley K.C."/>
            <person name="Muzny D.M."/>
            <person name="Gibbs R.A."/>
            <person name="Richards S."/>
        </authorList>
    </citation>
    <scope>NUCLEOTIDE SEQUENCE</scope>
    <source>
        <strain evidence="14">HAZT.00-mixed</strain>
        <tissue evidence="14">Whole organism</tissue>
    </source>
</reference>
<dbReference type="GeneID" id="108676751"/>
<evidence type="ECO:0000256" key="9">
    <source>
        <dbReference type="ARBA" id="ARBA00022982"/>
    </source>
</evidence>
<dbReference type="Pfam" id="PF05676">
    <property type="entry name" value="NDUF_B7"/>
    <property type="match status" value="1"/>
</dbReference>
<evidence type="ECO:0000313" key="17">
    <source>
        <dbReference type="RefSeq" id="XP_047737880.1"/>
    </source>
</evidence>
<evidence type="ECO:0000256" key="3">
    <source>
        <dbReference type="ARBA" id="ARBA00004637"/>
    </source>
</evidence>
<evidence type="ECO:0000256" key="11">
    <source>
        <dbReference type="ARBA" id="ARBA00023136"/>
    </source>
</evidence>
<gene>
    <name evidence="16 17" type="primary">LOC108676751</name>
    <name evidence="14" type="ORF">HAZT_HAZT003533</name>
</gene>
<dbReference type="KEGG" id="hazt:108676751"/>
<evidence type="ECO:0000256" key="6">
    <source>
        <dbReference type="ARBA" id="ARBA00022448"/>
    </source>
</evidence>